<proteinExistence type="predicted"/>
<feature type="compositionally biased region" description="Basic and acidic residues" evidence="1">
    <location>
        <begin position="1"/>
        <end position="12"/>
    </location>
</feature>
<keyword evidence="2" id="KW-0689">Ribosomal protein</keyword>
<organism evidence="2">
    <name type="scientific">uncultured Rubellimicrobium sp</name>
    <dbReference type="NCBI Taxonomy" id="543078"/>
    <lineage>
        <taxon>Bacteria</taxon>
        <taxon>Pseudomonadati</taxon>
        <taxon>Pseudomonadota</taxon>
        <taxon>Alphaproteobacteria</taxon>
        <taxon>Rhodobacterales</taxon>
        <taxon>Roseobacteraceae</taxon>
        <taxon>Rubellimicrobium</taxon>
        <taxon>environmental samples</taxon>
    </lineage>
</organism>
<evidence type="ECO:0000313" key="2">
    <source>
        <dbReference type="EMBL" id="CAA9387421.1"/>
    </source>
</evidence>
<reference evidence="2" key="1">
    <citation type="submission" date="2020-02" db="EMBL/GenBank/DDBJ databases">
        <authorList>
            <person name="Meier V. D."/>
        </authorList>
    </citation>
    <scope>NUCLEOTIDE SEQUENCE</scope>
    <source>
        <strain evidence="2">AVDCRST_MAG15</strain>
    </source>
</reference>
<feature type="non-terminal residue" evidence="2">
    <location>
        <position position="1"/>
    </location>
</feature>
<protein>
    <submittedName>
        <fullName evidence="2">LSU ribosomal protein L29p (L35e)</fullName>
    </submittedName>
</protein>
<sequence>ERQGSSRADARSAARPAGEPQERELQPALPASDRSARQHVADACRPSGSRPRHDDPQRKGGLGRARGL</sequence>
<keyword evidence="2" id="KW-0687">Ribonucleoprotein</keyword>
<dbReference type="GO" id="GO:0005840">
    <property type="term" value="C:ribosome"/>
    <property type="evidence" value="ECO:0007669"/>
    <property type="project" value="UniProtKB-KW"/>
</dbReference>
<evidence type="ECO:0000256" key="1">
    <source>
        <dbReference type="SAM" id="MobiDB-lite"/>
    </source>
</evidence>
<dbReference type="EMBL" id="CADCUU010000039">
    <property type="protein sequence ID" value="CAA9387421.1"/>
    <property type="molecule type" value="Genomic_DNA"/>
</dbReference>
<name>A0A6J4NKN2_9RHOB</name>
<feature type="non-terminal residue" evidence="2">
    <location>
        <position position="68"/>
    </location>
</feature>
<dbReference type="AlphaFoldDB" id="A0A6J4NKN2"/>
<accession>A0A6J4NKN2</accession>
<gene>
    <name evidence="2" type="ORF">AVDCRST_MAG15-251</name>
</gene>
<feature type="region of interest" description="Disordered" evidence="1">
    <location>
        <begin position="1"/>
        <end position="68"/>
    </location>
</feature>